<accession>A0ABS4CKQ7</accession>
<proteinExistence type="predicted"/>
<evidence type="ECO:0000313" key="2">
    <source>
        <dbReference type="Proteomes" id="UP000673375"/>
    </source>
</evidence>
<protein>
    <submittedName>
        <fullName evidence="1">Uncharacterized protein</fullName>
    </submittedName>
</protein>
<comment type="caution">
    <text evidence="1">The sequence shown here is derived from an EMBL/GenBank/DDBJ whole genome shotgun (WGS) entry which is preliminary data.</text>
</comment>
<organism evidence="1 2">
    <name type="scientific">Enterococcus larvae</name>
    <dbReference type="NCBI Taxonomy" id="2794352"/>
    <lineage>
        <taxon>Bacteria</taxon>
        <taxon>Bacillati</taxon>
        <taxon>Bacillota</taxon>
        <taxon>Bacilli</taxon>
        <taxon>Lactobacillales</taxon>
        <taxon>Enterococcaceae</taxon>
        <taxon>Enterococcus</taxon>
    </lineage>
</organism>
<dbReference type="Proteomes" id="UP000673375">
    <property type="component" value="Unassembled WGS sequence"/>
</dbReference>
<sequence length="162" mass="19177">METNGNKTSWGYRELAEKMWFKEKNGKELEISHVGNDETLKKNFYLTLSLDKWLNDKRWEKVRSPLQFQEIELEYHKSDNIIEIVSKHIDILTVDKRAMYILAIELAKDLGGRISDTDLDNWESVEIFENKHKEILCLTFDEASNLSLREVSLIEVQEEPWD</sequence>
<reference evidence="1 2" key="1">
    <citation type="submission" date="2020-12" db="EMBL/GenBank/DDBJ databases">
        <title>Vagococcus allomyrinae sp. nov. and Enterococcus lavae sp. nov., isolated from the larvae of Allomyrina dichotoma.</title>
        <authorList>
            <person name="Lee S.D."/>
        </authorList>
    </citation>
    <scope>NUCLEOTIDE SEQUENCE [LARGE SCALE GENOMIC DNA]</scope>
    <source>
        <strain evidence="1 2">BWM-S5</strain>
    </source>
</reference>
<dbReference type="RefSeq" id="WP_209557578.1">
    <property type="nucleotide sequence ID" value="NZ_JAEDXU010000005.1"/>
</dbReference>
<name>A0ABS4CKQ7_9ENTE</name>
<evidence type="ECO:0000313" key="1">
    <source>
        <dbReference type="EMBL" id="MBP1046778.1"/>
    </source>
</evidence>
<gene>
    <name evidence="1" type="ORF">I6N96_10920</name>
</gene>
<keyword evidence="2" id="KW-1185">Reference proteome</keyword>
<dbReference type="EMBL" id="JAEDXU010000005">
    <property type="protein sequence ID" value="MBP1046778.1"/>
    <property type="molecule type" value="Genomic_DNA"/>
</dbReference>